<dbReference type="InterPro" id="IPR031483">
    <property type="entry name" value="AP1AR"/>
</dbReference>
<dbReference type="GO" id="GO:0048203">
    <property type="term" value="P:vesicle targeting, trans-Golgi to endosome"/>
    <property type="evidence" value="ECO:0007669"/>
    <property type="project" value="InterPro"/>
</dbReference>
<feature type="region of interest" description="Disordered" evidence="2">
    <location>
        <begin position="173"/>
        <end position="192"/>
    </location>
</feature>
<dbReference type="GO" id="GO:0005829">
    <property type="term" value="C:cytosol"/>
    <property type="evidence" value="ECO:0007669"/>
    <property type="project" value="GOC"/>
</dbReference>
<dbReference type="PANTHER" id="PTHR34529">
    <property type="entry name" value="AP-1 COMPLEX-ASSOCIATED REGULATORY PROTEIN"/>
    <property type="match status" value="1"/>
</dbReference>
<evidence type="ECO:0008006" key="5">
    <source>
        <dbReference type="Google" id="ProtNLM"/>
    </source>
</evidence>
<dbReference type="PANTHER" id="PTHR34529:SF1">
    <property type="entry name" value="AP-1 COMPLEX-ASSOCIATED REGULATORY PROTEIN"/>
    <property type="match status" value="1"/>
</dbReference>
<keyword evidence="4" id="KW-1185">Reference proteome</keyword>
<feature type="coiled-coil region" evidence="1">
    <location>
        <begin position="74"/>
        <end position="101"/>
    </location>
</feature>
<reference evidence="3 4" key="1">
    <citation type="submission" date="2018-04" db="EMBL/GenBank/DDBJ databases">
        <title>The genome of golden apple snail Pomacea canaliculata provides insight into stress tolerance and invasive adaptation.</title>
        <authorList>
            <person name="Liu C."/>
            <person name="Liu B."/>
            <person name="Ren Y."/>
            <person name="Zhang Y."/>
            <person name="Wang H."/>
            <person name="Li S."/>
            <person name="Jiang F."/>
            <person name="Yin L."/>
            <person name="Zhang G."/>
            <person name="Qian W."/>
            <person name="Fan W."/>
        </authorList>
    </citation>
    <scope>NUCLEOTIDE SEQUENCE [LARGE SCALE GENOMIC DNA]</scope>
    <source>
        <strain evidence="3">SZHN2017</strain>
        <tissue evidence="3">Muscle</tissue>
    </source>
</reference>
<gene>
    <name evidence="3" type="ORF">C0Q70_00793</name>
</gene>
<comment type="caution">
    <text evidence="3">The sequence shown here is derived from an EMBL/GenBank/DDBJ whole genome shotgun (WGS) entry which is preliminary data.</text>
</comment>
<keyword evidence="1" id="KW-0175">Coiled coil</keyword>
<dbReference type="Proteomes" id="UP000245119">
    <property type="component" value="Linkage Group LG1"/>
</dbReference>
<dbReference type="GO" id="GO:0034315">
    <property type="term" value="P:regulation of Arp2/3 complex-mediated actin nucleation"/>
    <property type="evidence" value="ECO:0007669"/>
    <property type="project" value="InterPro"/>
</dbReference>
<proteinExistence type="predicted"/>
<sequence>MGNCLARCCGKLDRRRNYFKSRDSTDQFQSIEFENLMDDDTPQDEMSRLLTDREVQLLKSRQFDVIVHEQKRIDQELEIKLSHQEEELKREEEAYFEAKREAAYIAKLQRAKEKTAIKNASINGSRSWLGDDEEWEVAGGEDDFEIFLANVKARSLAARAQIHASYGMGCKQLKQQHSQTKDRSLTEGSSLDLEWDHEAGVEPEIKPRSHTEEDLTELVYKTRAETSSSLHSSDLEWDDTFVSADETERQQLIRISCKDEIR</sequence>
<protein>
    <recommendedName>
        <fullName evidence="5">AP-1 complex-associated regulatory protein</fullName>
    </recommendedName>
</protein>
<evidence type="ECO:0000313" key="4">
    <source>
        <dbReference type="Proteomes" id="UP000245119"/>
    </source>
</evidence>
<dbReference type="GO" id="GO:2000146">
    <property type="term" value="P:negative regulation of cell motility"/>
    <property type="evidence" value="ECO:0007669"/>
    <property type="project" value="InterPro"/>
</dbReference>
<evidence type="ECO:0000313" key="3">
    <source>
        <dbReference type="EMBL" id="PVD38182.1"/>
    </source>
</evidence>
<evidence type="ECO:0000256" key="1">
    <source>
        <dbReference type="SAM" id="Coils"/>
    </source>
</evidence>
<accession>A0A2T7PXM9</accession>
<dbReference type="AlphaFoldDB" id="A0A2T7PXM9"/>
<dbReference type="GO" id="GO:0035650">
    <property type="term" value="F:AP-1 adaptor complex binding"/>
    <property type="evidence" value="ECO:0007669"/>
    <property type="project" value="InterPro"/>
</dbReference>
<dbReference type="OrthoDB" id="10069720at2759"/>
<evidence type="ECO:0000256" key="2">
    <source>
        <dbReference type="SAM" id="MobiDB-lite"/>
    </source>
</evidence>
<name>A0A2T7PXM9_POMCA</name>
<dbReference type="Pfam" id="PF15745">
    <property type="entry name" value="AP1AR"/>
    <property type="match status" value="1"/>
</dbReference>
<organism evidence="3 4">
    <name type="scientific">Pomacea canaliculata</name>
    <name type="common">Golden apple snail</name>
    <dbReference type="NCBI Taxonomy" id="400727"/>
    <lineage>
        <taxon>Eukaryota</taxon>
        <taxon>Metazoa</taxon>
        <taxon>Spiralia</taxon>
        <taxon>Lophotrochozoa</taxon>
        <taxon>Mollusca</taxon>
        <taxon>Gastropoda</taxon>
        <taxon>Caenogastropoda</taxon>
        <taxon>Architaenioglossa</taxon>
        <taxon>Ampullarioidea</taxon>
        <taxon>Ampullariidae</taxon>
        <taxon>Pomacea</taxon>
    </lineage>
</organism>
<dbReference type="EMBL" id="PZQS01000001">
    <property type="protein sequence ID" value="PVD38182.1"/>
    <property type="molecule type" value="Genomic_DNA"/>
</dbReference>
<dbReference type="GO" id="GO:1900025">
    <property type="term" value="P:negative regulation of substrate adhesion-dependent cell spreading"/>
    <property type="evidence" value="ECO:0007669"/>
    <property type="project" value="InterPro"/>
</dbReference>